<evidence type="ECO:0000313" key="2">
    <source>
        <dbReference type="Proteomes" id="UP001063698"/>
    </source>
</evidence>
<dbReference type="EMBL" id="CP006868">
    <property type="protein sequence ID" value="UXD22760.1"/>
    <property type="molecule type" value="Genomic_DNA"/>
</dbReference>
<proteinExistence type="predicted"/>
<accession>A0A977KD85</accession>
<name>A0A977KD85_9CREN</name>
<organism evidence="1 2">
    <name type="scientific">Ignicoccus pacificus DSM 13166</name>
    <dbReference type="NCBI Taxonomy" id="940294"/>
    <lineage>
        <taxon>Archaea</taxon>
        <taxon>Thermoproteota</taxon>
        <taxon>Thermoprotei</taxon>
        <taxon>Desulfurococcales</taxon>
        <taxon>Desulfurococcaceae</taxon>
        <taxon>Ignicoccus</taxon>
    </lineage>
</organism>
<keyword evidence="2" id="KW-1185">Reference proteome</keyword>
<dbReference type="KEGG" id="ipc:IPA_08015"/>
<protein>
    <submittedName>
        <fullName evidence="1">Uncharacterized protein</fullName>
    </submittedName>
</protein>
<evidence type="ECO:0000313" key="1">
    <source>
        <dbReference type="EMBL" id="UXD22760.1"/>
    </source>
</evidence>
<dbReference type="Proteomes" id="UP001063698">
    <property type="component" value="Chromosome"/>
</dbReference>
<gene>
    <name evidence="1" type="ORF">IPA_08015</name>
</gene>
<sequence>MDLLSVSEALDEAWSWFDCTGESTFAGSPTEVLLPSTAVPKRLLFPSTRELGPLGVSSSSLFPGWLGGGSFVKAELTNWVVVNDNLVGIQSMQPRYIFVASSAAILKQP</sequence>
<dbReference type="AlphaFoldDB" id="A0A977KD85"/>
<reference evidence="1" key="1">
    <citation type="submission" date="2013-11" db="EMBL/GenBank/DDBJ databases">
        <title>Comparative genomics of Ignicoccus.</title>
        <authorList>
            <person name="Podar M."/>
        </authorList>
    </citation>
    <scope>NUCLEOTIDE SEQUENCE</scope>
    <source>
        <strain evidence="1">DSM 13166</strain>
    </source>
</reference>